<keyword evidence="4" id="KW-1185">Reference proteome</keyword>
<organism evidence="3 4">
    <name type="scientific">Cinara cedri</name>
    <dbReference type="NCBI Taxonomy" id="506608"/>
    <lineage>
        <taxon>Eukaryota</taxon>
        <taxon>Metazoa</taxon>
        <taxon>Ecdysozoa</taxon>
        <taxon>Arthropoda</taxon>
        <taxon>Hexapoda</taxon>
        <taxon>Insecta</taxon>
        <taxon>Pterygota</taxon>
        <taxon>Neoptera</taxon>
        <taxon>Paraneoptera</taxon>
        <taxon>Hemiptera</taxon>
        <taxon>Sternorrhyncha</taxon>
        <taxon>Aphidomorpha</taxon>
        <taxon>Aphidoidea</taxon>
        <taxon>Aphididae</taxon>
        <taxon>Lachninae</taxon>
        <taxon>Cinara</taxon>
    </lineage>
</organism>
<accession>A0A5E4NHV5</accession>
<name>A0A5E4NHV5_9HEMI</name>
<evidence type="ECO:0000259" key="2">
    <source>
        <dbReference type="Pfam" id="PF13930"/>
    </source>
</evidence>
<proteinExistence type="predicted"/>
<reference evidence="3 4" key="1">
    <citation type="submission" date="2019-08" db="EMBL/GenBank/DDBJ databases">
        <authorList>
            <person name="Alioto T."/>
            <person name="Alioto T."/>
            <person name="Gomez Garrido J."/>
        </authorList>
    </citation>
    <scope>NUCLEOTIDE SEQUENCE [LARGE SCALE GENOMIC DNA]</scope>
</reference>
<feature type="chain" id="PRO_5022898915" description="Type VII secretion system protein EssD-like domain-containing protein" evidence="1">
    <location>
        <begin position="19"/>
        <end position="202"/>
    </location>
</feature>
<sequence length="202" mass="22035">MMFVAFVVLFEAVSLASASTTTPYTLIGRNSVTVTESQATCKNGVSTTVTTAVKGELYVLNPPGTRTDFTGNQWKNRMTLLDREPDDEQGHVVASVFGGPIAQWNLVPQHRSVNRKIKVQSDLLNRWDEFEKWGRVELAKIGGAPVKFNMIIKYAPANGCRPIGFVIHGTSPKSSGFDAEFVNGPNGTFAASSVPSKRQKKT</sequence>
<dbReference type="InterPro" id="IPR044927">
    <property type="entry name" value="Endonuclea_NS_2"/>
</dbReference>
<feature type="domain" description="Type VII secretion system protein EssD-like" evidence="2">
    <location>
        <begin position="52"/>
        <end position="118"/>
    </location>
</feature>
<dbReference type="EMBL" id="CABPRJ010001912">
    <property type="protein sequence ID" value="VVC41124.1"/>
    <property type="molecule type" value="Genomic_DNA"/>
</dbReference>
<protein>
    <recommendedName>
        <fullName evidence="2">Type VII secretion system protein EssD-like domain-containing protein</fullName>
    </recommendedName>
</protein>
<dbReference type="AlphaFoldDB" id="A0A5E4NHV5"/>
<feature type="signal peptide" evidence="1">
    <location>
        <begin position="1"/>
        <end position="18"/>
    </location>
</feature>
<evidence type="ECO:0000313" key="3">
    <source>
        <dbReference type="EMBL" id="VVC41124.1"/>
    </source>
</evidence>
<keyword evidence="1" id="KW-0732">Signal</keyword>
<dbReference type="Proteomes" id="UP000325440">
    <property type="component" value="Unassembled WGS sequence"/>
</dbReference>
<evidence type="ECO:0000313" key="4">
    <source>
        <dbReference type="Proteomes" id="UP000325440"/>
    </source>
</evidence>
<gene>
    <name evidence="3" type="ORF">CINCED_3A012495</name>
</gene>
<evidence type="ECO:0000256" key="1">
    <source>
        <dbReference type="SAM" id="SignalP"/>
    </source>
</evidence>
<dbReference type="Pfam" id="PF13930">
    <property type="entry name" value="Endonuclea_NS_2"/>
    <property type="match status" value="1"/>
</dbReference>